<dbReference type="SMART" id="SM00248">
    <property type="entry name" value="ANK"/>
    <property type="match status" value="5"/>
</dbReference>
<sequence>MKDIFCEVREGNARKLIQWLGEGGDIENARQPHNETLLMQACMNGHARLTTMLLDAGANILARSNTARLPVTYAAQSGDYDTVMLFLNRGYGINDDISGCNNNETFLFWAVCQPSYFLVHYLIKMGADVNARNHDNVTALINSADAGELEICKLLINKNAAINALDNNGNSPLNRAIDKGHLCIRKLLIEKGANIAGLLSASVPEKREIADTEA</sequence>
<dbReference type="EMBL" id="UOFG01000126">
    <property type="protein sequence ID" value="VAW60480.1"/>
    <property type="molecule type" value="Genomic_DNA"/>
</dbReference>
<dbReference type="InterPro" id="IPR002110">
    <property type="entry name" value="Ankyrin_rpt"/>
</dbReference>
<protein>
    <submittedName>
        <fullName evidence="3">Uncharacterized protein</fullName>
    </submittedName>
</protein>
<dbReference type="PANTHER" id="PTHR24198">
    <property type="entry name" value="ANKYRIN REPEAT AND PROTEIN KINASE DOMAIN-CONTAINING PROTEIN"/>
    <property type="match status" value="1"/>
</dbReference>
<accession>A0A3B0X7D1</accession>
<evidence type="ECO:0000256" key="1">
    <source>
        <dbReference type="ARBA" id="ARBA00022737"/>
    </source>
</evidence>
<dbReference type="PROSITE" id="PS50088">
    <property type="entry name" value="ANK_REPEAT"/>
    <property type="match status" value="4"/>
</dbReference>
<name>A0A3B0X7D1_9ZZZZ</name>
<dbReference type="InterPro" id="IPR036770">
    <property type="entry name" value="Ankyrin_rpt-contain_sf"/>
</dbReference>
<dbReference type="AlphaFoldDB" id="A0A3B0X7D1"/>
<gene>
    <name evidence="3" type="ORF">MNBD_GAMMA11-444</name>
</gene>
<evidence type="ECO:0000313" key="3">
    <source>
        <dbReference type="EMBL" id="VAW60480.1"/>
    </source>
</evidence>
<proteinExistence type="predicted"/>
<organism evidence="3">
    <name type="scientific">hydrothermal vent metagenome</name>
    <dbReference type="NCBI Taxonomy" id="652676"/>
    <lineage>
        <taxon>unclassified sequences</taxon>
        <taxon>metagenomes</taxon>
        <taxon>ecological metagenomes</taxon>
    </lineage>
</organism>
<reference evidence="3" key="1">
    <citation type="submission" date="2018-06" db="EMBL/GenBank/DDBJ databases">
        <authorList>
            <person name="Zhirakovskaya E."/>
        </authorList>
    </citation>
    <scope>NUCLEOTIDE SEQUENCE</scope>
</reference>
<dbReference type="PANTHER" id="PTHR24198:SF165">
    <property type="entry name" value="ANKYRIN REPEAT-CONTAINING PROTEIN-RELATED"/>
    <property type="match status" value="1"/>
</dbReference>
<dbReference type="Pfam" id="PF12796">
    <property type="entry name" value="Ank_2"/>
    <property type="match status" value="2"/>
</dbReference>
<dbReference type="Gene3D" id="1.25.40.20">
    <property type="entry name" value="Ankyrin repeat-containing domain"/>
    <property type="match status" value="1"/>
</dbReference>
<evidence type="ECO:0000256" key="2">
    <source>
        <dbReference type="ARBA" id="ARBA00023043"/>
    </source>
</evidence>
<keyword evidence="1" id="KW-0677">Repeat</keyword>
<dbReference type="SUPFAM" id="SSF48403">
    <property type="entry name" value="Ankyrin repeat"/>
    <property type="match status" value="1"/>
</dbReference>
<keyword evidence="2" id="KW-0040">ANK repeat</keyword>
<dbReference type="PROSITE" id="PS50297">
    <property type="entry name" value="ANK_REP_REGION"/>
    <property type="match status" value="2"/>
</dbReference>